<organism evidence="2 3">
    <name type="scientific">Entotheonella factor</name>
    <dbReference type="NCBI Taxonomy" id="1429438"/>
    <lineage>
        <taxon>Bacteria</taxon>
        <taxon>Pseudomonadati</taxon>
        <taxon>Nitrospinota/Tectimicrobiota group</taxon>
        <taxon>Candidatus Tectimicrobiota</taxon>
        <taxon>Candidatus Entotheonellia</taxon>
        <taxon>Candidatus Entotheonellales</taxon>
        <taxon>Candidatus Entotheonellaceae</taxon>
        <taxon>Candidatus Entotheonella</taxon>
    </lineage>
</organism>
<feature type="domain" description="SnoaL-like" evidence="1">
    <location>
        <begin position="13"/>
        <end position="116"/>
    </location>
</feature>
<sequence>MLTRNEIASAFAKWSAAWNAHDLDGVMDLFHEDIYFENWTGGSVKGKANLQQAWLPWFTNHGGFVFTDEETFIDEVEQKVLYRWQLDSPSFEKGFEDRHETRRGVDVIHFQDGKIIQKLTYSKTTLEIGGERMRLMPGQR</sequence>
<evidence type="ECO:0000313" key="3">
    <source>
        <dbReference type="Proteomes" id="UP000019141"/>
    </source>
</evidence>
<gene>
    <name evidence="2" type="ORF">ETSY1_32065</name>
</gene>
<dbReference type="AlphaFoldDB" id="W4LAX9"/>
<accession>W4LAX9</accession>
<protein>
    <recommendedName>
        <fullName evidence="1">SnoaL-like domain-containing protein</fullName>
    </recommendedName>
</protein>
<proteinExistence type="predicted"/>
<dbReference type="Proteomes" id="UP000019141">
    <property type="component" value="Unassembled WGS sequence"/>
</dbReference>
<evidence type="ECO:0000313" key="2">
    <source>
        <dbReference type="EMBL" id="ETW95089.1"/>
    </source>
</evidence>
<dbReference type="EMBL" id="AZHW01000958">
    <property type="protein sequence ID" value="ETW95089.1"/>
    <property type="molecule type" value="Genomic_DNA"/>
</dbReference>
<dbReference type="InterPro" id="IPR037401">
    <property type="entry name" value="SnoaL-like"/>
</dbReference>
<dbReference type="InterPro" id="IPR032710">
    <property type="entry name" value="NTF2-like_dom_sf"/>
</dbReference>
<dbReference type="Gene3D" id="3.10.450.50">
    <property type="match status" value="1"/>
</dbReference>
<name>W4LAX9_ENTF1</name>
<dbReference type="SUPFAM" id="SSF54427">
    <property type="entry name" value="NTF2-like"/>
    <property type="match status" value="1"/>
</dbReference>
<dbReference type="Pfam" id="PF12680">
    <property type="entry name" value="SnoaL_2"/>
    <property type="match status" value="1"/>
</dbReference>
<comment type="caution">
    <text evidence="2">The sequence shown here is derived from an EMBL/GenBank/DDBJ whole genome shotgun (WGS) entry which is preliminary data.</text>
</comment>
<reference evidence="2 3" key="1">
    <citation type="journal article" date="2014" name="Nature">
        <title>An environmental bacterial taxon with a large and distinct metabolic repertoire.</title>
        <authorList>
            <person name="Wilson M.C."/>
            <person name="Mori T."/>
            <person name="Ruckert C."/>
            <person name="Uria A.R."/>
            <person name="Helf M.J."/>
            <person name="Takada K."/>
            <person name="Gernert C."/>
            <person name="Steffens U.A."/>
            <person name="Heycke N."/>
            <person name="Schmitt S."/>
            <person name="Rinke C."/>
            <person name="Helfrich E.J."/>
            <person name="Brachmann A.O."/>
            <person name="Gurgui C."/>
            <person name="Wakimoto T."/>
            <person name="Kracht M."/>
            <person name="Crusemann M."/>
            <person name="Hentschel U."/>
            <person name="Abe I."/>
            <person name="Matsunaga S."/>
            <person name="Kalinowski J."/>
            <person name="Takeyama H."/>
            <person name="Piel J."/>
        </authorList>
    </citation>
    <scope>NUCLEOTIDE SEQUENCE [LARGE SCALE GENOMIC DNA]</scope>
    <source>
        <strain evidence="3">TSY1</strain>
    </source>
</reference>
<dbReference type="HOGENOM" id="CLU_1831458_0_0_7"/>
<keyword evidence="3" id="KW-1185">Reference proteome</keyword>
<evidence type="ECO:0000259" key="1">
    <source>
        <dbReference type="Pfam" id="PF12680"/>
    </source>
</evidence>